<dbReference type="AlphaFoldDB" id="A0A8J2JV38"/>
<keyword evidence="9" id="KW-1185">Reference proteome</keyword>
<evidence type="ECO:0000259" key="7">
    <source>
        <dbReference type="PROSITE" id="PS50103"/>
    </source>
</evidence>
<name>A0A8J2JV38_9HEXA</name>
<evidence type="ECO:0000256" key="1">
    <source>
        <dbReference type="ARBA" id="ARBA00022723"/>
    </source>
</evidence>
<sequence length="133" mass="14909">MAENGGNHNGVDSDTSQNGEEKLCRDFVRNVCNRGKSCKFIHPENVKIRTDPIFCHDYQQNKCFRSTCKFIHCTREDEEHFKQTGELPEGASGTEYYEVVDVHRRQLDSKAGVSGNGAGKKSNRVTQSGTRPG</sequence>
<keyword evidence="4 5" id="KW-0862">Zinc</keyword>
<reference evidence="8" key="1">
    <citation type="submission" date="2021-06" db="EMBL/GenBank/DDBJ databases">
        <authorList>
            <person name="Hodson N. C."/>
            <person name="Mongue J. A."/>
            <person name="Jaron S. K."/>
        </authorList>
    </citation>
    <scope>NUCLEOTIDE SEQUENCE</scope>
</reference>
<comment type="caution">
    <text evidence="8">The sequence shown here is derived from an EMBL/GenBank/DDBJ whole genome shotgun (WGS) entry which is preliminary data.</text>
</comment>
<gene>
    <name evidence="8" type="ORF">AFUS01_LOCUS16800</name>
</gene>
<evidence type="ECO:0000313" key="9">
    <source>
        <dbReference type="Proteomes" id="UP000708208"/>
    </source>
</evidence>
<dbReference type="InterPro" id="IPR000571">
    <property type="entry name" value="Znf_CCCH"/>
</dbReference>
<feature type="non-terminal residue" evidence="8">
    <location>
        <position position="133"/>
    </location>
</feature>
<dbReference type="EMBL" id="CAJVCH010156529">
    <property type="protein sequence ID" value="CAG7727988.1"/>
    <property type="molecule type" value="Genomic_DNA"/>
</dbReference>
<keyword evidence="2" id="KW-0677">Repeat</keyword>
<feature type="zinc finger region" description="C3H1-type" evidence="5">
    <location>
        <begin position="49"/>
        <end position="75"/>
    </location>
</feature>
<dbReference type="GO" id="GO:0043484">
    <property type="term" value="P:regulation of RNA splicing"/>
    <property type="evidence" value="ECO:0007669"/>
    <property type="project" value="TreeGrafter"/>
</dbReference>
<evidence type="ECO:0000256" key="2">
    <source>
        <dbReference type="ARBA" id="ARBA00022737"/>
    </source>
</evidence>
<evidence type="ECO:0000313" key="8">
    <source>
        <dbReference type="EMBL" id="CAG7727988.1"/>
    </source>
</evidence>
<accession>A0A8J2JV38</accession>
<proteinExistence type="predicted"/>
<dbReference type="GO" id="GO:0008270">
    <property type="term" value="F:zinc ion binding"/>
    <property type="evidence" value="ECO:0007669"/>
    <property type="project" value="UniProtKB-KW"/>
</dbReference>
<dbReference type="PANTHER" id="PTHR12675:SF6">
    <property type="entry name" value="ZINC FINGER CCCH DOMAIN-CONTAINING PROTEIN 10"/>
    <property type="match status" value="1"/>
</dbReference>
<evidence type="ECO:0000256" key="6">
    <source>
        <dbReference type="SAM" id="MobiDB-lite"/>
    </source>
</evidence>
<keyword evidence="3 5" id="KW-0863">Zinc-finger</keyword>
<feature type="zinc finger region" description="C3H1-type" evidence="5">
    <location>
        <begin position="18"/>
        <end position="45"/>
    </location>
</feature>
<organism evidence="8 9">
    <name type="scientific">Allacma fusca</name>
    <dbReference type="NCBI Taxonomy" id="39272"/>
    <lineage>
        <taxon>Eukaryota</taxon>
        <taxon>Metazoa</taxon>
        <taxon>Ecdysozoa</taxon>
        <taxon>Arthropoda</taxon>
        <taxon>Hexapoda</taxon>
        <taxon>Collembola</taxon>
        <taxon>Symphypleona</taxon>
        <taxon>Sminthuridae</taxon>
        <taxon>Allacma</taxon>
    </lineage>
</organism>
<keyword evidence="1 5" id="KW-0479">Metal-binding</keyword>
<dbReference type="GO" id="GO:0003723">
    <property type="term" value="F:RNA binding"/>
    <property type="evidence" value="ECO:0007669"/>
    <property type="project" value="TreeGrafter"/>
</dbReference>
<dbReference type="SMART" id="SM00356">
    <property type="entry name" value="ZnF_C3H1"/>
    <property type="match status" value="2"/>
</dbReference>
<dbReference type="PROSITE" id="PS50103">
    <property type="entry name" value="ZF_C3H1"/>
    <property type="match status" value="2"/>
</dbReference>
<evidence type="ECO:0000256" key="3">
    <source>
        <dbReference type="ARBA" id="ARBA00022771"/>
    </source>
</evidence>
<feature type="compositionally biased region" description="Polar residues" evidence="6">
    <location>
        <begin position="124"/>
        <end position="133"/>
    </location>
</feature>
<dbReference type="Proteomes" id="UP000708208">
    <property type="component" value="Unassembled WGS sequence"/>
</dbReference>
<feature type="domain" description="C3H1-type" evidence="7">
    <location>
        <begin position="18"/>
        <end position="45"/>
    </location>
</feature>
<evidence type="ECO:0000256" key="5">
    <source>
        <dbReference type="PROSITE-ProRule" id="PRU00723"/>
    </source>
</evidence>
<protein>
    <recommendedName>
        <fullName evidence="7">C3H1-type domain-containing protein</fullName>
    </recommendedName>
</protein>
<feature type="domain" description="C3H1-type" evidence="7">
    <location>
        <begin position="49"/>
        <end position="75"/>
    </location>
</feature>
<dbReference type="OrthoDB" id="250836at2759"/>
<evidence type="ECO:0000256" key="4">
    <source>
        <dbReference type="ARBA" id="ARBA00022833"/>
    </source>
</evidence>
<dbReference type="PANTHER" id="PTHR12675">
    <property type="entry name" value="MUSCLEBLIND-LIKE PROTEIN"/>
    <property type="match status" value="1"/>
</dbReference>
<dbReference type="Pfam" id="PF00642">
    <property type="entry name" value="zf-CCCH"/>
    <property type="match status" value="1"/>
</dbReference>
<feature type="region of interest" description="Disordered" evidence="6">
    <location>
        <begin position="107"/>
        <end position="133"/>
    </location>
</feature>